<evidence type="ECO:0000313" key="2">
    <source>
        <dbReference type="EMBL" id="GBN59789.1"/>
    </source>
</evidence>
<sequence>MNRRGMWQLRERKVKERKKEEKRNGTSFLSSVEGRQMMFLHNGGGEDLRDLTKSLVGHPFENDGSNFLGVEAISVPSISDKGNSHWVPNLGCMGVAPDFPLELLQKFLSFVSSMGPSIVIQEDDTITQHARAFASDGFK</sequence>
<dbReference type="EMBL" id="BGPR01013237">
    <property type="protein sequence ID" value="GBN59789.1"/>
    <property type="molecule type" value="Genomic_DNA"/>
</dbReference>
<dbReference type="Proteomes" id="UP000499080">
    <property type="component" value="Unassembled WGS sequence"/>
</dbReference>
<keyword evidence="3" id="KW-1185">Reference proteome</keyword>
<organism evidence="2 3">
    <name type="scientific">Araneus ventricosus</name>
    <name type="common">Orbweaver spider</name>
    <name type="synonym">Epeira ventricosa</name>
    <dbReference type="NCBI Taxonomy" id="182803"/>
    <lineage>
        <taxon>Eukaryota</taxon>
        <taxon>Metazoa</taxon>
        <taxon>Ecdysozoa</taxon>
        <taxon>Arthropoda</taxon>
        <taxon>Chelicerata</taxon>
        <taxon>Arachnida</taxon>
        <taxon>Araneae</taxon>
        <taxon>Araneomorphae</taxon>
        <taxon>Entelegynae</taxon>
        <taxon>Araneoidea</taxon>
        <taxon>Araneidae</taxon>
        <taxon>Araneus</taxon>
    </lineage>
</organism>
<evidence type="ECO:0000313" key="3">
    <source>
        <dbReference type="Proteomes" id="UP000499080"/>
    </source>
</evidence>
<feature type="region of interest" description="Disordered" evidence="1">
    <location>
        <begin position="1"/>
        <end position="26"/>
    </location>
</feature>
<gene>
    <name evidence="2" type="ORF">AVEN_153835_1</name>
</gene>
<comment type="caution">
    <text evidence="2">The sequence shown here is derived from an EMBL/GenBank/DDBJ whole genome shotgun (WGS) entry which is preliminary data.</text>
</comment>
<dbReference type="AlphaFoldDB" id="A0A4Y2Q898"/>
<accession>A0A4Y2Q898</accession>
<evidence type="ECO:0000256" key="1">
    <source>
        <dbReference type="SAM" id="MobiDB-lite"/>
    </source>
</evidence>
<name>A0A4Y2Q898_ARAVE</name>
<proteinExistence type="predicted"/>
<protein>
    <submittedName>
        <fullName evidence="2">Uncharacterized protein</fullName>
    </submittedName>
</protein>
<reference evidence="2 3" key="1">
    <citation type="journal article" date="2019" name="Sci. Rep.">
        <title>Orb-weaving spider Araneus ventricosus genome elucidates the spidroin gene catalogue.</title>
        <authorList>
            <person name="Kono N."/>
            <person name="Nakamura H."/>
            <person name="Ohtoshi R."/>
            <person name="Moran D.A.P."/>
            <person name="Shinohara A."/>
            <person name="Yoshida Y."/>
            <person name="Fujiwara M."/>
            <person name="Mori M."/>
            <person name="Tomita M."/>
            <person name="Arakawa K."/>
        </authorList>
    </citation>
    <scope>NUCLEOTIDE SEQUENCE [LARGE SCALE GENOMIC DNA]</scope>
</reference>
<feature type="compositionally biased region" description="Basic and acidic residues" evidence="1">
    <location>
        <begin position="9"/>
        <end position="24"/>
    </location>
</feature>